<feature type="domain" description="M23ase beta-sheet core" evidence="3">
    <location>
        <begin position="176"/>
        <end position="249"/>
    </location>
</feature>
<proteinExistence type="predicted"/>
<dbReference type="Gene3D" id="2.70.70.10">
    <property type="entry name" value="Glucose Permease (Domain IIA)"/>
    <property type="match status" value="1"/>
</dbReference>
<keyword evidence="2" id="KW-0812">Transmembrane</keyword>
<feature type="compositionally biased region" description="Low complexity" evidence="1">
    <location>
        <begin position="76"/>
        <end position="99"/>
    </location>
</feature>
<evidence type="ECO:0000259" key="3">
    <source>
        <dbReference type="Pfam" id="PF01551"/>
    </source>
</evidence>
<name>A0A955LH39_UNCKA</name>
<dbReference type="AlphaFoldDB" id="A0A955LH39"/>
<dbReference type="CDD" id="cd12797">
    <property type="entry name" value="M23_peptidase"/>
    <property type="match status" value="1"/>
</dbReference>
<dbReference type="Proteomes" id="UP000701698">
    <property type="component" value="Unassembled WGS sequence"/>
</dbReference>
<feature type="transmembrane region" description="Helical" evidence="2">
    <location>
        <begin position="12"/>
        <end position="31"/>
    </location>
</feature>
<evidence type="ECO:0000256" key="2">
    <source>
        <dbReference type="SAM" id="Phobius"/>
    </source>
</evidence>
<evidence type="ECO:0000313" key="5">
    <source>
        <dbReference type="Proteomes" id="UP000701698"/>
    </source>
</evidence>
<feature type="compositionally biased region" description="Pro residues" evidence="1">
    <location>
        <begin position="100"/>
        <end position="118"/>
    </location>
</feature>
<dbReference type="InterPro" id="IPR011055">
    <property type="entry name" value="Dup_hybrid_motif"/>
</dbReference>
<keyword evidence="2" id="KW-1133">Transmembrane helix</keyword>
<sequence>MVRKNGFAPLEIGILLAVVAMLVLGTTVYVVRTKHNYADETVDQTSETSTSGPTAEASPSPAAEQSTPIEEESSEEPTPTAPAETYSPTATPVPVVPTATPRPEPTVTPTPIPPTPTPTPADVAPVLKNLMVDFAPYSNGYAGAFKFEASENQLFYEYGVLVNGSNGPKYLWTFEYHVKKNAPVYVVADGIVQSIAKNDNANDYEILIQPNANSSWQVWYDHVNSVKVSVGQTVSAGKQLGVAGEYSATLSRTELMIRKWDNATQSAYTVCPFEVFDPSLAATYKAKVNKLISDWESFKGGTTIHPNNEYVSPGCFYTQHDE</sequence>
<dbReference type="Pfam" id="PF01551">
    <property type="entry name" value="Peptidase_M23"/>
    <property type="match status" value="1"/>
</dbReference>
<protein>
    <submittedName>
        <fullName evidence="4">M23 family metallopeptidase</fullName>
    </submittedName>
</protein>
<dbReference type="InterPro" id="IPR016047">
    <property type="entry name" value="M23ase_b-sheet_dom"/>
</dbReference>
<keyword evidence="2" id="KW-0472">Membrane</keyword>
<gene>
    <name evidence="4" type="ORF">KC571_03695</name>
</gene>
<evidence type="ECO:0000313" key="4">
    <source>
        <dbReference type="EMBL" id="MCA9390482.1"/>
    </source>
</evidence>
<reference evidence="4" key="1">
    <citation type="submission" date="2020-04" db="EMBL/GenBank/DDBJ databases">
        <authorList>
            <person name="Zhang T."/>
        </authorList>
    </citation>
    <scope>NUCLEOTIDE SEQUENCE</scope>
    <source>
        <strain evidence="4">HKST-UBA01</strain>
    </source>
</reference>
<accession>A0A955LH39</accession>
<evidence type="ECO:0000256" key="1">
    <source>
        <dbReference type="SAM" id="MobiDB-lite"/>
    </source>
</evidence>
<dbReference type="SUPFAM" id="SSF51261">
    <property type="entry name" value="Duplicated hybrid motif"/>
    <property type="match status" value="1"/>
</dbReference>
<feature type="region of interest" description="Disordered" evidence="1">
    <location>
        <begin position="41"/>
        <end position="118"/>
    </location>
</feature>
<organism evidence="4 5">
    <name type="scientific">candidate division WWE3 bacterium</name>
    <dbReference type="NCBI Taxonomy" id="2053526"/>
    <lineage>
        <taxon>Bacteria</taxon>
        <taxon>Katanobacteria</taxon>
    </lineage>
</organism>
<comment type="caution">
    <text evidence="4">The sequence shown here is derived from an EMBL/GenBank/DDBJ whole genome shotgun (WGS) entry which is preliminary data.</text>
</comment>
<reference evidence="4" key="2">
    <citation type="journal article" date="2021" name="Microbiome">
        <title>Successional dynamics and alternative stable states in a saline activated sludge microbial community over 9 years.</title>
        <authorList>
            <person name="Wang Y."/>
            <person name="Ye J."/>
            <person name="Ju F."/>
            <person name="Liu L."/>
            <person name="Boyd J.A."/>
            <person name="Deng Y."/>
            <person name="Parks D.H."/>
            <person name="Jiang X."/>
            <person name="Yin X."/>
            <person name="Woodcroft B.J."/>
            <person name="Tyson G.W."/>
            <person name="Hugenholtz P."/>
            <person name="Polz M.F."/>
            <person name="Zhang T."/>
        </authorList>
    </citation>
    <scope>NUCLEOTIDE SEQUENCE</scope>
    <source>
        <strain evidence="4">HKST-UBA01</strain>
    </source>
</reference>
<feature type="compositionally biased region" description="Low complexity" evidence="1">
    <location>
        <begin position="45"/>
        <end position="68"/>
    </location>
</feature>
<dbReference type="EMBL" id="JAGQKX010000107">
    <property type="protein sequence ID" value="MCA9390482.1"/>
    <property type="molecule type" value="Genomic_DNA"/>
</dbReference>